<comment type="caution">
    <text evidence="1">The sequence shown here is derived from an EMBL/GenBank/DDBJ whole genome shotgun (WGS) entry which is preliminary data.</text>
</comment>
<keyword evidence="2" id="KW-1185">Reference proteome</keyword>
<organism evidence="1 2">
    <name type="scientific">Dendrobium nobile</name>
    <name type="common">Orchid</name>
    <dbReference type="NCBI Taxonomy" id="94219"/>
    <lineage>
        <taxon>Eukaryota</taxon>
        <taxon>Viridiplantae</taxon>
        <taxon>Streptophyta</taxon>
        <taxon>Embryophyta</taxon>
        <taxon>Tracheophyta</taxon>
        <taxon>Spermatophyta</taxon>
        <taxon>Magnoliopsida</taxon>
        <taxon>Liliopsida</taxon>
        <taxon>Asparagales</taxon>
        <taxon>Orchidaceae</taxon>
        <taxon>Epidendroideae</taxon>
        <taxon>Malaxideae</taxon>
        <taxon>Dendrobiinae</taxon>
        <taxon>Dendrobium</taxon>
    </lineage>
</organism>
<dbReference type="Proteomes" id="UP000829196">
    <property type="component" value="Unassembled WGS sequence"/>
</dbReference>
<protein>
    <submittedName>
        <fullName evidence="1">Uncharacterized protein</fullName>
    </submittedName>
</protein>
<sequence>MIKRFRVFHTPTGIRAWLRASMAEGSRQTVPVDDRSLDALWTTQMNISKLLKIRAILLQGNATSNGWWQRLQLIIAGFC</sequence>
<accession>A0A8T3BSU3</accession>
<name>A0A8T3BSU3_DENNO</name>
<gene>
    <name evidence="1" type="ORF">KFK09_009179</name>
</gene>
<reference evidence="1" key="1">
    <citation type="journal article" date="2022" name="Front. Genet.">
        <title>Chromosome-Scale Assembly of the Dendrobium nobile Genome Provides Insights Into the Molecular Mechanism of the Biosynthesis of the Medicinal Active Ingredient of Dendrobium.</title>
        <authorList>
            <person name="Xu Q."/>
            <person name="Niu S.-C."/>
            <person name="Li K.-L."/>
            <person name="Zheng P.-J."/>
            <person name="Zhang X.-J."/>
            <person name="Jia Y."/>
            <person name="Liu Y."/>
            <person name="Niu Y.-X."/>
            <person name="Yu L.-H."/>
            <person name="Chen D.-F."/>
            <person name="Zhang G.-Q."/>
        </authorList>
    </citation>
    <scope>NUCLEOTIDE SEQUENCE</scope>
    <source>
        <tissue evidence="1">Leaf</tissue>
    </source>
</reference>
<dbReference type="AlphaFoldDB" id="A0A8T3BSU3"/>
<proteinExistence type="predicted"/>
<evidence type="ECO:0000313" key="1">
    <source>
        <dbReference type="EMBL" id="KAI0516503.1"/>
    </source>
</evidence>
<dbReference type="EMBL" id="JAGYWB010000007">
    <property type="protein sequence ID" value="KAI0516503.1"/>
    <property type="molecule type" value="Genomic_DNA"/>
</dbReference>
<evidence type="ECO:0000313" key="2">
    <source>
        <dbReference type="Proteomes" id="UP000829196"/>
    </source>
</evidence>